<accession>A0A840LDR0</accession>
<evidence type="ECO:0000313" key="3">
    <source>
        <dbReference type="Proteomes" id="UP000562027"/>
    </source>
</evidence>
<dbReference type="PANTHER" id="PTHR45947">
    <property type="entry name" value="SULFOQUINOVOSYL TRANSFERASE SQD2"/>
    <property type="match status" value="1"/>
</dbReference>
<dbReference type="RefSeq" id="WP_184304134.1">
    <property type="nucleotide sequence ID" value="NZ_JACHLP010000011.1"/>
</dbReference>
<proteinExistence type="predicted"/>
<dbReference type="GO" id="GO:0016757">
    <property type="term" value="F:glycosyltransferase activity"/>
    <property type="evidence" value="ECO:0007669"/>
    <property type="project" value="UniProtKB-ARBA"/>
</dbReference>
<keyword evidence="2" id="KW-0808">Transferase</keyword>
<comment type="caution">
    <text evidence="2">The sequence shown here is derived from an EMBL/GenBank/DDBJ whole genome shotgun (WGS) entry which is preliminary data.</text>
</comment>
<dbReference type="CDD" id="cd03814">
    <property type="entry name" value="GT4-like"/>
    <property type="match status" value="1"/>
</dbReference>
<keyword evidence="3" id="KW-1185">Reference proteome</keyword>
<evidence type="ECO:0000259" key="1">
    <source>
        <dbReference type="Pfam" id="PF13439"/>
    </source>
</evidence>
<dbReference type="Pfam" id="PF13439">
    <property type="entry name" value="Glyco_transf_4"/>
    <property type="match status" value="1"/>
</dbReference>
<dbReference type="Gene3D" id="3.40.50.2000">
    <property type="entry name" value="Glycogen Phosphorylase B"/>
    <property type="match status" value="2"/>
</dbReference>
<dbReference type="SUPFAM" id="SSF53756">
    <property type="entry name" value="UDP-Glycosyltransferase/glycogen phosphorylase"/>
    <property type="match status" value="1"/>
</dbReference>
<organism evidence="2 3">
    <name type="scientific">Roseateles oligotrophus</name>
    <dbReference type="NCBI Taxonomy" id="1769250"/>
    <lineage>
        <taxon>Bacteria</taxon>
        <taxon>Pseudomonadati</taxon>
        <taxon>Pseudomonadota</taxon>
        <taxon>Betaproteobacteria</taxon>
        <taxon>Burkholderiales</taxon>
        <taxon>Sphaerotilaceae</taxon>
        <taxon>Roseateles</taxon>
    </lineage>
</organism>
<dbReference type="InterPro" id="IPR050194">
    <property type="entry name" value="Glycosyltransferase_grp1"/>
</dbReference>
<sequence length="417" mass="45540">MNTEHRSEQNPGIVVDQLAAAQRSLRIAFVTETYPPEVNGVAMTIARIVDGLHKRNHDVQLIRPRQEAGDAAERGPRFHEVLMRGLPIPRYPNLRMGVPSKRALVQLWSVQRPDVVHIATEGALGWSALQAAQHLKLPVCSDFRTNFHAYSRHYGIGWLYKPIMAYLRKFHNRCQCTMVPTEALRRDLEASGFKQLSVVSRGVDIAQFTPQRRSAALREQWGAGEDDLVCIYVGRIAPEKNLATLVTAFAAVQARRPRAKLVVVGSGPQQAELQASLPQAIFAGQRKGEDLAAHYASGDLFLFPSLTETFGNVTTEAMASGLAVLAFDYAAAAQLIRSGDNGVLVAMDDNAAFARAASLAASDLAGVRQMGEKACATARELDWASIVARFEGVLDAVMLRAQAPQGLPLLTTRRSVV</sequence>
<feature type="domain" description="Glycosyltransferase subfamily 4-like N-terminal" evidence="1">
    <location>
        <begin position="38"/>
        <end position="206"/>
    </location>
</feature>
<dbReference type="AlphaFoldDB" id="A0A840LDR0"/>
<dbReference type="Proteomes" id="UP000562027">
    <property type="component" value="Unassembled WGS sequence"/>
</dbReference>
<gene>
    <name evidence="2" type="ORF">HNP55_004393</name>
</gene>
<protein>
    <submittedName>
        <fullName evidence="2">Glycosyltransferase involved in cell wall biosynthesis</fullName>
    </submittedName>
</protein>
<dbReference type="Pfam" id="PF13692">
    <property type="entry name" value="Glyco_trans_1_4"/>
    <property type="match status" value="1"/>
</dbReference>
<dbReference type="EMBL" id="JACHLP010000011">
    <property type="protein sequence ID" value="MBB4845841.1"/>
    <property type="molecule type" value="Genomic_DNA"/>
</dbReference>
<evidence type="ECO:0000313" key="2">
    <source>
        <dbReference type="EMBL" id="MBB4845841.1"/>
    </source>
</evidence>
<dbReference type="InterPro" id="IPR028098">
    <property type="entry name" value="Glyco_trans_4-like_N"/>
</dbReference>
<dbReference type="PANTHER" id="PTHR45947:SF3">
    <property type="entry name" value="SULFOQUINOVOSYL TRANSFERASE SQD2"/>
    <property type="match status" value="1"/>
</dbReference>
<name>A0A840LDR0_9BURK</name>
<reference evidence="2 3" key="1">
    <citation type="submission" date="2020-08" db="EMBL/GenBank/DDBJ databases">
        <title>Functional genomics of gut bacteria from endangered species of beetles.</title>
        <authorList>
            <person name="Carlos-Shanley C."/>
        </authorList>
    </citation>
    <scope>NUCLEOTIDE SEQUENCE [LARGE SCALE GENOMIC DNA]</scope>
    <source>
        <strain evidence="2 3">S00239</strain>
    </source>
</reference>